<sequence length="298" mass="34461">MGRRKFLKQSSAICASTLIVPLDPYFMVDKNIRIGLASDSHYADREVAGTRFYRGALEKIQEFVSVMNKEKVDFVVHLGDFKDEDESKDEQKTLGYLQKIETEFVKFKGDTFHCIGNHDVDSITKQQFIKNVTNTGIVSDKGYYSFDRNGFHFIVLDGNHTKEGRDHFYKLGQDWQDTNLGREQLDWLKKDLESNTLPVMVFCHHPLYEFFRDEHKYHVNDYLKAQKLFEASGKVLAVFQGHVHAEDHISKNGIHYLTVLGMVDFEGLENNSFSVVEIKGNKLKLKGYKRSSSHRYGI</sequence>
<proteinExistence type="predicted"/>
<dbReference type="RefSeq" id="WP_192462971.1">
    <property type="nucleotide sequence ID" value="NZ_JACYFJ010000005.1"/>
</dbReference>
<accession>A0ABV8K112</accession>
<feature type="domain" description="Calcineurin-like phosphoesterase" evidence="1">
    <location>
        <begin position="32"/>
        <end position="245"/>
    </location>
</feature>
<keyword evidence="3" id="KW-1185">Reference proteome</keyword>
<name>A0ABV8K112_9FLAO</name>
<dbReference type="EMBL" id="JBHSAW010000025">
    <property type="protein sequence ID" value="MFC4097870.1"/>
    <property type="molecule type" value="Genomic_DNA"/>
</dbReference>
<dbReference type="PANTHER" id="PTHR16509:SF1">
    <property type="entry name" value="MANGANESE-DEPENDENT ADP-RIBOSE_CDP-ALCOHOL DIPHOSPHATASE"/>
    <property type="match status" value="1"/>
</dbReference>
<comment type="caution">
    <text evidence="2">The sequence shown here is derived from an EMBL/GenBank/DDBJ whole genome shotgun (WGS) entry which is preliminary data.</text>
</comment>
<dbReference type="GO" id="GO:0016787">
    <property type="term" value="F:hydrolase activity"/>
    <property type="evidence" value="ECO:0007669"/>
    <property type="project" value="UniProtKB-KW"/>
</dbReference>
<evidence type="ECO:0000259" key="1">
    <source>
        <dbReference type="Pfam" id="PF00149"/>
    </source>
</evidence>
<dbReference type="EC" id="3.1.-.-" evidence="2"/>
<reference evidence="3" key="1">
    <citation type="journal article" date="2019" name="Int. J. Syst. Evol. Microbiol.">
        <title>The Global Catalogue of Microorganisms (GCM) 10K type strain sequencing project: providing services to taxonomists for standard genome sequencing and annotation.</title>
        <authorList>
            <consortium name="The Broad Institute Genomics Platform"/>
            <consortium name="The Broad Institute Genome Sequencing Center for Infectious Disease"/>
            <person name="Wu L."/>
            <person name="Ma J."/>
        </authorList>
    </citation>
    <scope>NUCLEOTIDE SEQUENCE [LARGE SCALE GENOMIC DNA]</scope>
    <source>
        <strain evidence="3">CECT 7477</strain>
    </source>
</reference>
<dbReference type="PANTHER" id="PTHR16509">
    <property type="match status" value="1"/>
</dbReference>
<gene>
    <name evidence="2" type="ORF">ACFOUT_18445</name>
</gene>
<dbReference type="InterPro" id="IPR029052">
    <property type="entry name" value="Metallo-depent_PP-like"/>
</dbReference>
<organism evidence="2 3">
    <name type="scientific">Euzebyella saccharophila</name>
    <dbReference type="NCBI Taxonomy" id="679664"/>
    <lineage>
        <taxon>Bacteria</taxon>
        <taxon>Pseudomonadati</taxon>
        <taxon>Bacteroidota</taxon>
        <taxon>Flavobacteriia</taxon>
        <taxon>Flavobacteriales</taxon>
        <taxon>Flavobacteriaceae</taxon>
        <taxon>Euzebyella</taxon>
    </lineage>
</organism>
<dbReference type="InterPro" id="IPR004843">
    <property type="entry name" value="Calcineurin-like_PHP"/>
</dbReference>
<dbReference type="Proteomes" id="UP001595814">
    <property type="component" value="Unassembled WGS sequence"/>
</dbReference>
<dbReference type="Gene3D" id="3.60.21.10">
    <property type="match status" value="2"/>
</dbReference>
<dbReference type="Pfam" id="PF00149">
    <property type="entry name" value="Metallophos"/>
    <property type="match status" value="1"/>
</dbReference>
<keyword evidence="2" id="KW-0378">Hydrolase</keyword>
<evidence type="ECO:0000313" key="3">
    <source>
        <dbReference type="Proteomes" id="UP001595814"/>
    </source>
</evidence>
<dbReference type="SUPFAM" id="SSF56300">
    <property type="entry name" value="Metallo-dependent phosphatases"/>
    <property type="match status" value="1"/>
</dbReference>
<evidence type="ECO:0000313" key="2">
    <source>
        <dbReference type="EMBL" id="MFC4097870.1"/>
    </source>
</evidence>
<protein>
    <submittedName>
        <fullName evidence="2">Metallophosphoesterase family protein</fullName>
        <ecNumber evidence="2">3.1.-.-</ecNumber>
    </submittedName>
</protein>